<reference evidence="9" key="1">
    <citation type="journal article" date="2021" name="Elife">
        <title>Highly contiguous assemblies of 101 drosophilid genomes.</title>
        <authorList>
            <person name="Kim B.Y."/>
            <person name="Wang J.R."/>
            <person name="Miller D.E."/>
            <person name="Barmina O."/>
            <person name="Delaney E."/>
            <person name="Thompson A."/>
            <person name="Comeault A.A."/>
            <person name="Peede D."/>
            <person name="D'Agostino E.R."/>
            <person name="Pelaez J."/>
            <person name="Aguilar J.M."/>
            <person name="Haji D."/>
            <person name="Matsunaga T."/>
            <person name="Armstrong E.E."/>
            <person name="Zych M."/>
            <person name="Ogawa Y."/>
            <person name="Stamenkovic-Radak M."/>
            <person name="Jelic M."/>
            <person name="Veselinovic M.S."/>
            <person name="Tanaskovic M."/>
            <person name="Eric P."/>
            <person name="Gao J.J."/>
            <person name="Katoh T.K."/>
            <person name="Toda M.J."/>
            <person name="Watabe H."/>
            <person name="Watada M."/>
            <person name="Davis J.S."/>
            <person name="Moyle L.C."/>
            <person name="Manoli G."/>
            <person name="Bertolini E."/>
            <person name="Kostal V."/>
            <person name="Hawley R.S."/>
            <person name="Takahashi A."/>
            <person name="Jones C.D."/>
            <person name="Price D.K."/>
            <person name="Whiteman N."/>
            <person name="Kopp A."/>
            <person name="Matute D.R."/>
            <person name="Petrov D.A."/>
        </authorList>
    </citation>
    <scope>NUCLEOTIDE SEQUENCE [LARGE SCALE GENOMIC DNA]</scope>
</reference>
<dbReference type="Proteomes" id="UP001652680">
    <property type="component" value="Unassembled WGS sequence"/>
</dbReference>
<dbReference type="OrthoDB" id="7843604at2759"/>
<dbReference type="OMA" id="GFWSCIS"/>
<dbReference type="GeneID" id="108047849"/>
<proteinExistence type="inferred from homology"/>
<dbReference type="InterPro" id="IPR010825">
    <property type="entry name" value="Turandot"/>
</dbReference>
<evidence type="ECO:0000313" key="9">
    <source>
        <dbReference type="Proteomes" id="UP001652680"/>
    </source>
</evidence>
<evidence type="ECO:0000256" key="6">
    <source>
        <dbReference type="ARBA" id="ARBA00022859"/>
    </source>
</evidence>
<keyword evidence="6" id="KW-0391">Immunity</keyword>
<protein>
    <submittedName>
        <fullName evidence="10">Protein Turandot Z</fullName>
    </submittedName>
</protein>
<sequence length="153" mass="17076">MHFAIRTSFILAVLFCLWGNGKARMIDQDRNRLQQLQLQSQQTTDVDTQLRITNEVIEIFEKYKGQVASNAVEEAELNTQVNDFKGNTVLIDGVPAQGGFWNILGGLKSASEAVPDNVKKDAKNLLNSSSKALVENLSSYLINKLYRKFGLAK</sequence>
<organism evidence="10">
    <name type="scientific">Drosophila rhopaloa</name>
    <name type="common">Fruit fly</name>
    <dbReference type="NCBI Taxonomy" id="1041015"/>
    <lineage>
        <taxon>Eukaryota</taxon>
        <taxon>Metazoa</taxon>
        <taxon>Ecdysozoa</taxon>
        <taxon>Arthropoda</taxon>
        <taxon>Hexapoda</taxon>
        <taxon>Insecta</taxon>
        <taxon>Pterygota</taxon>
        <taxon>Neoptera</taxon>
        <taxon>Endopterygota</taxon>
        <taxon>Diptera</taxon>
        <taxon>Brachycera</taxon>
        <taxon>Muscomorpha</taxon>
        <taxon>Ephydroidea</taxon>
        <taxon>Drosophilidae</taxon>
        <taxon>Drosophila</taxon>
        <taxon>Sophophora</taxon>
    </lineage>
</organism>
<evidence type="ECO:0000256" key="2">
    <source>
        <dbReference type="ARBA" id="ARBA00010249"/>
    </source>
</evidence>
<dbReference type="GO" id="GO:0005615">
    <property type="term" value="C:extracellular space"/>
    <property type="evidence" value="ECO:0007669"/>
    <property type="project" value="UniProtKB-ARBA"/>
</dbReference>
<keyword evidence="9" id="KW-1185">Reference proteome</keyword>
<keyword evidence="4" id="KW-0399">Innate immunity</keyword>
<dbReference type="RefSeq" id="XP_016983700.1">
    <property type="nucleotide sequence ID" value="XM_017128211.1"/>
</dbReference>
<name>A0A6P4EZX7_DRORH</name>
<evidence type="ECO:0000313" key="10">
    <source>
        <dbReference type="RefSeq" id="XP_016983700.1"/>
    </source>
</evidence>
<accession>A0A6P4EZX7</accession>
<reference evidence="8" key="3">
    <citation type="submission" date="2025-05" db="UniProtKB">
        <authorList>
            <consortium name="EnsemblMetazoa"/>
        </authorList>
    </citation>
    <scope>IDENTIFICATION</scope>
</reference>
<evidence type="ECO:0000256" key="7">
    <source>
        <dbReference type="SAM" id="SignalP"/>
    </source>
</evidence>
<evidence type="ECO:0000256" key="1">
    <source>
        <dbReference type="ARBA" id="ARBA00004613"/>
    </source>
</evidence>
<dbReference type="GO" id="GO:0034605">
    <property type="term" value="P:cellular response to heat"/>
    <property type="evidence" value="ECO:0007669"/>
    <property type="project" value="UniProtKB-ARBA"/>
</dbReference>
<comment type="subcellular location">
    <subcellularLocation>
        <location evidence="1">Secreted</location>
    </subcellularLocation>
</comment>
<dbReference type="GO" id="GO:0045087">
    <property type="term" value="P:innate immune response"/>
    <property type="evidence" value="ECO:0007669"/>
    <property type="project" value="UniProtKB-KW"/>
</dbReference>
<keyword evidence="3" id="KW-0964">Secreted</keyword>
<evidence type="ECO:0000313" key="8">
    <source>
        <dbReference type="EnsemblMetazoa" id="XP_016983700.1"/>
    </source>
</evidence>
<dbReference type="EnsemblMetazoa" id="XM_017128211.2">
    <property type="protein sequence ID" value="XP_016983700.1"/>
    <property type="gene ID" value="LOC108047849"/>
</dbReference>
<keyword evidence="5 7" id="KW-0732">Signal</keyword>
<evidence type="ECO:0000256" key="3">
    <source>
        <dbReference type="ARBA" id="ARBA00022525"/>
    </source>
</evidence>
<comment type="similarity">
    <text evidence="2">Belongs to the Turandot family.</text>
</comment>
<feature type="chain" id="PRO_5028341667" evidence="7">
    <location>
        <begin position="24"/>
        <end position="153"/>
    </location>
</feature>
<evidence type="ECO:0000256" key="5">
    <source>
        <dbReference type="ARBA" id="ARBA00022729"/>
    </source>
</evidence>
<dbReference type="Pfam" id="PF07240">
    <property type="entry name" value="Turandot"/>
    <property type="match status" value="1"/>
</dbReference>
<dbReference type="AlphaFoldDB" id="A0A6P4EZX7"/>
<reference evidence="10" key="2">
    <citation type="submission" date="2025-04" db="UniProtKB">
        <authorList>
            <consortium name="RefSeq"/>
        </authorList>
    </citation>
    <scope>IDENTIFICATION</scope>
</reference>
<feature type="signal peptide" evidence="7">
    <location>
        <begin position="1"/>
        <end position="23"/>
    </location>
</feature>
<gene>
    <name evidence="10" type="primary">LOC108047849</name>
    <name evidence="8" type="synonym">108047849</name>
</gene>
<dbReference type="GO" id="GO:0009617">
    <property type="term" value="P:response to bacterium"/>
    <property type="evidence" value="ECO:0007669"/>
    <property type="project" value="UniProtKB-ARBA"/>
</dbReference>
<evidence type="ECO:0000256" key="4">
    <source>
        <dbReference type="ARBA" id="ARBA00022588"/>
    </source>
</evidence>